<dbReference type="OrthoDB" id="9801441at2"/>
<dbReference type="GO" id="GO:0016887">
    <property type="term" value="F:ATP hydrolysis activity"/>
    <property type="evidence" value="ECO:0007669"/>
    <property type="project" value="InterPro"/>
</dbReference>
<dbReference type="InterPro" id="IPR050611">
    <property type="entry name" value="ABCF"/>
</dbReference>
<reference evidence="6 7" key="1">
    <citation type="submission" date="2016-11" db="EMBL/GenBank/DDBJ databases">
        <authorList>
            <person name="Jaros S."/>
            <person name="Januszkiewicz K."/>
            <person name="Wedrychowicz H."/>
        </authorList>
    </citation>
    <scope>NUCLEOTIDE SEQUENCE [LARGE SCALE GENOMIC DNA]</scope>
    <source>
        <strain evidence="6 7">DSM 3090</strain>
    </source>
</reference>
<dbReference type="InterPro" id="IPR003439">
    <property type="entry name" value="ABC_transporter-like_ATP-bd"/>
</dbReference>
<feature type="coiled-coil region" evidence="4">
    <location>
        <begin position="224"/>
        <end position="261"/>
    </location>
</feature>
<evidence type="ECO:0000256" key="1">
    <source>
        <dbReference type="ARBA" id="ARBA00022737"/>
    </source>
</evidence>
<keyword evidence="2" id="KW-0547">Nucleotide-binding</keyword>
<feature type="domain" description="ABC transporter" evidence="5">
    <location>
        <begin position="4"/>
        <end position="228"/>
    </location>
</feature>
<evidence type="ECO:0000313" key="6">
    <source>
        <dbReference type="EMBL" id="SHJ77873.1"/>
    </source>
</evidence>
<keyword evidence="3" id="KW-0067">ATP-binding</keyword>
<keyword evidence="4" id="KW-0175">Coiled coil</keyword>
<dbReference type="RefSeq" id="WP_072902833.1">
    <property type="nucleotide sequence ID" value="NZ_FRAD01000006.1"/>
</dbReference>
<evidence type="ECO:0000256" key="4">
    <source>
        <dbReference type="SAM" id="Coils"/>
    </source>
</evidence>
<dbReference type="STRING" id="1121331.SAMN02745248_00927"/>
<dbReference type="InterPro" id="IPR017871">
    <property type="entry name" value="ABC_transporter-like_CS"/>
</dbReference>
<dbReference type="PROSITE" id="PS00211">
    <property type="entry name" value="ABC_TRANSPORTER_1"/>
    <property type="match status" value="2"/>
</dbReference>
<gene>
    <name evidence="6" type="ORF">SAMN02745248_00927</name>
</gene>
<dbReference type="Pfam" id="PF00005">
    <property type="entry name" value="ABC_tran"/>
    <property type="match status" value="2"/>
</dbReference>
<dbReference type="SUPFAM" id="SSF52540">
    <property type="entry name" value="P-loop containing nucleoside triphosphate hydrolases"/>
    <property type="match status" value="2"/>
</dbReference>
<proteinExistence type="predicted"/>
<dbReference type="Proteomes" id="UP000183952">
    <property type="component" value="Unassembled WGS sequence"/>
</dbReference>
<keyword evidence="7" id="KW-1185">Reference proteome</keyword>
<dbReference type="InterPro" id="IPR003593">
    <property type="entry name" value="AAA+_ATPase"/>
</dbReference>
<accession>A0A1M6M3D4</accession>
<organism evidence="6 7">
    <name type="scientific">Hathewaya proteolytica DSM 3090</name>
    <dbReference type="NCBI Taxonomy" id="1121331"/>
    <lineage>
        <taxon>Bacteria</taxon>
        <taxon>Bacillati</taxon>
        <taxon>Bacillota</taxon>
        <taxon>Clostridia</taxon>
        <taxon>Eubacteriales</taxon>
        <taxon>Clostridiaceae</taxon>
        <taxon>Hathewaya</taxon>
    </lineage>
</organism>
<dbReference type="EMBL" id="FRAD01000006">
    <property type="protein sequence ID" value="SHJ77873.1"/>
    <property type="molecule type" value="Genomic_DNA"/>
</dbReference>
<evidence type="ECO:0000256" key="2">
    <source>
        <dbReference type="ARBA" id="ARBA00022741"/>
    </source>
</evidence>
<dbReference type="InterPro" id="IPR027417">
    <property type="entry name" value="P-loop_NTPase"/>
</dbReference>
<evidence type="ECO:0000259" key="5">
    <source>
        <dbReference type="PROSITE" id="PS50893"/>
    </source>
</evidence>
<protein>
    <submittedName>
        <fullName evidence="6">ATPase components of ABC transporters with duplicated ATPase domains</fullName>
    </submittedName>
</protein>
<dbReference type="SMART" id="SM00382">
    <property type="entry name" value="AAA"/>
    <property type="match status" value="2"/>
</dbReference>
<dbReference type="GO" id="GO:0005524">
    <property type="term" value="F:ATP binding"/>
    <property type="evidence" value="ECO:0007669"/>
    <property type="project" value="UniProtKB-KW"/>
</dbReference>
<keyword evidence="1" id="KW-0677">Repeat</keyword>
<dbReference type="PANTHER" id="PTHR19211">
    <property type="entry name" value="ATP-BINDING TRANSPORT PROTEIN-RELATED"/>
    <property type="match status" value="1"/>
</dbReference>
<dbReference type="Gene3D" id="3.40.50.300">
    <property type="entry name" value="P-loop containing nucleotide triphosphate hydrolases"/>
    <property type="match status" value="2"/>
</dbReference>
<evidence type="ECO:0000313" key="7">
    <source>
        <dbReference type="Proteomes" id="UP000183952"/>
    </source>
</evidence>
<dbReference type="CDD" id="cd03221">
    <property type="entry name" value="ABCF_EF-3"/>
    <property type="match status" value="1"/>
</dbReference>
<sequence length="511" mass="59922">MLEIRNLNITHRKDLQELIKDFSFVLNEGDKVAIIGEEGNGKSTLLKLIYDEGLVSDYVEYNGQILKKDVRIAYLPQELEDENKGKTVYEYFCGNPCFYDMDNKELSDLAYKMGMELEMFYSQQHMGKLSGGEKVKMQMASIIMEKPQVLLLDEPSNDIDMSTLQWLEEFINNCGLSVVFISHDETLLENTANIIVHLEQIRRKTICRYTVAKMGYEEYVETRLKAFQRQEQMARKEKEEYEKQQEKFRRIQQKVEHDQKNVSRQNPHGGKLLKKKMHVVKSMEKRFEKQYENMTEMPHDEEAIMVKFNEDVQLPRGKVVLDFHRDELFVHQRILSRDINLKVMGGKKICIIGKNGVGKTTLIRSIAEELLQRKDIKASYMPQNYEEELDYNKTPVEFLSITWDKEENSRIRTFLGSMKYTTLEMEHNIGELSGGQKAKLFFLKMIMNKHNVLILDEPTRNFSALSNPVIRNILKEYGGTIISISHDRKFIREVADTVYEFTELGLKKIYF</sequence>
<dbReference type="AlphaFoldDB" id="A0A1M6M3D4"/>
<dbReference type="PANTHER" id="PTHR19211:SF14">
    <property type="entry name" value="ATP-BINDING CASSETTE SUB-FAMILY F MEMBER 1"/>
    <property type="match status" value="1"/>
</dbReference>
<dbReference type="PROSITE" id="PS50893">
    <property type="entry name" value="ABC_TRANSPORTER_2"/>
    <property type="match status" value="1"/>
</dbReference>
<evidence type="ECO:0000256" key="3">
    <source>
        <dbReference type="ARBA" id="ARBA00022840"/>
    </source>
</evidence>
<name>A0A1M6M3D4_9CLOT</name>